<dbReference type="Pfam" id="PF02556">
    <property type="entry name" value="SecB"/>
    <property type="match status" value="1"/>
</dbReference>
<dbReference type="NCBIfam" id="NF004394">
    <property type="entry name" value="PRK05751.1-5"/>
    <property type="match status" value="1"/>
</dbReference>
<dbReference type="AlphaFoldDB" id="A0A4R3XZJ0"/>
<name>A0A4R3XZJ0_9PROT</name>
<dbReference type="PANTHER" id="PTHR36918:SF1">
    <property type="entry name" value="PROTEIN-EXPORT PROTEIN SECB"/>
    <property type="match status" value="1"/>
</dbReference>
<keyword evidence="3 6" id="KW-0653">Protein transport</keyword>
<dbReference type="RefSeq" id="WP_124945367.1">
    <property type="nucleotide sequence ID" value="NZ_BHVT01000010.1"/>
</dbReference>
<comment type="subunit">
    <text evidence="6">Homotetramer, a dimer of dimers. One homotetramer interacts with 1 SecA dimer.</text>
</comment>
<evidence type="ECO:0000313" key="8">
    <source>
        <dbReference type="Proteomes" id="UP000295367"/>
    </source>
</evidence>
<dbReference type="Proteomes" id="UP000295367">
    <property type="component" value="Unassembled WGS sequence"/>
</dbReference>
<dbReference type="GO" id="GO:0015031">
    <property type="term" value="P:protein transport"/>
    <property type="evidence" value="ECO:0007669"/>
    <property type="project" value="UniProtKB-UniRule"/>
</dbReference>
<dbReference type="InterPro" id="IPR035958">
    <property type="entry name" value="SecB-like_sf"/>
</dbReference>
<dbReference type="Gene3D" id="3.10.420.10">
    <property type="entry name" value="SecB-like"/>
    <property type="match status" value="1"/>
</dbReference>
<comment type="similarity">
    <text evidence="1 6">Belongs to the SecB family.</text>
</comment>
<dbReference type="GO" id="GO:0006457">
    <property type="term" value="P:protein folding"/>
    <property type="evidence" value="ECO:0007669"/>
    <property type="project" value="UniProtKB-UniRule"/>
</dbReference>
<keyword evidence="5 6" id="KW-0143">Chaperone</keyword>
<keyword evidence="6" id="KW-0963">Cytoplasm</keyword>
<evidence type="ECO:0000256" key="5">
    <source>
        <dbReference type="ARBA" id="ARBA00023186"/>
    </source>
</evidence>
<evidence type="ECO:0000313" key="7">
    <source>
        <dbReference type="EMBL" id="TCV85205.1"/>
    </source>
</evidence>
<evidence type="ECO:0000256" key="3">
    <source>
        <dbReference type="ARBA" id="ARBA00022927"/>
    </source>
</evidence>
<dbReference type="GO" id="GO:0051082">
    <property type="term" value="F:unfolded protein binding"/>
    <property type="evidence" value="ECO:0007669"/>
    <property type="project" value="InterPro"/>
</dbReference>
<evidence type="ECO:0000256" key="1">
    <source>
        <dbReference type="ARBA" id="ARBA00009990"/>
    </source>
</evidence>
<keyword evidence="2 6" id="KW-0813">Transport</keyword>
<dbReference type="PANTHER" id="PTHR36918">
    <property type="match status" value="1"/>
</dbReference>
<gene>
    <name evidence="6" type="primary">secB</name>
    <name evidence="7" type="ORF">EDC63_11094</name>
</gene>
<dbReference type="PRINTS" id="PR01594">
    <property type="entry name" value="SECBCHAPRONE"/>
</dbReference>
<protein>
    <recommendedName>
        <fullName evidence="6">Protein-export protein SecB</fullName>
    </recommendedName>
</protein>
<dbReference type="GO" id="GO:0005737">
    <property type="term" value="C:cytoplasm"/>
    <property type="evidence" value="ECO:0007669"/>
    <property type="project" value="UniProtKB-SubCell"/>
</dbReference>
<accession>A0A4R3XZJ0</accession>
<evidence type="ECO:0000256" key="6">
    <source>
        <dbReference type="HAMAP-Rule" id="MF_00821"/>
    </source>
</evidence>
<proteinExistence type="inferred from homology"/>
<evidence type="ECO:0000256" key="4">
    <source>
        <dbReference type="ARBA" id="ARBA00023010"/>
    </source>
</evidence>
<comment type="subcellular location">
    <subcellularLocation>
        <location evidence="6">Cytoplasm</location>
    </subcellularLocation>
</comment>
<dbReference type="OrthoDB" id="9795145at2"/>
<sequence>MSEQEQPVFSIEKLYLKDLSLEIPNAPQIFLEREAPQIDVQLNTKQGVVSEGIYETSLTVTITAKLQEKTMFLIEATQGGIFRINNVPAEEMDPILGIACPNILFPYVREVVSDAVTRAGFPPVILNPMNFEGLYQQQKQAQQDQAAAAGTTH</sequence>
<dbReference type="NCBIfam" id="TIGR00809">
    <property type="entry name" value="secB"/>
    <property type="match status" value="1"/>
</dbReference>
<dbReference type="EMBL" id="SMCO01000010">
    <property type="protein sequence ID" value="TCV85205.1"/>
    <property type="molecule type" value="Genomic_DNA"/>
</dbReference>
<reference evidence="7 8" key="1">
    <citation type="submission" date="2019-03" db="EMBL/GenBank/DDBJ databases">
        <title>Genomic Encyclopedia of Type Strains, Phase IV (KMG-IV): sequencing the most valuable type-strain genomes for metagenomic binning, comparative biology and taxonomic classification.</title>
        <authorList>
            <person name="Goeker M."/>
        </authorList>
    </citation>
    <scope>NUCLEOTIDE SEQUENCE [LARGE SCALE GENOMIC DNA]</scope>
    <source>
        <strain evidence="7 8">DSM 100309</strain>
    </source>
</reference>
<dbReference type="GO" id="GO:0051262">
    <property type="term" value="P:protein tetramerization"/>
    <property type="evidence" value="ECO:0007669"/>
    <property type="project" value="InterPro"/>
</dbReference>
<keyword evidence="8" id="KW-1185">Reference proteome</keyword>
<dbReference type="SUPFAM" id="SSF54611">
    <property type="entry name" value="SecB-like"/>
    <property type="match status" value="1"/>
</dbReference>
<evidence type="ECO:0000256" key="2">
    <source>
        <dbReference type="ARBA" id="ARBA00022448"/>
    </source>
</evidence>
<dbReference type="InterPro" id="IPR003708">
    <property type="entry name" value="SecB"/>
</dbReference>
<comment type="caution">
    <text evidence="7">The sequence shown here is derived from an EMBL/GenBank/DDBJ whole genome shotgun (WGS) entry which is preliminary data.</text>
</comment>
<organism evidence="7 8">
    <name type="scientific">Sulfurirhabdus autotrophica</name>
    <dbReference type="NCBI Taxonomy" id="1706046"/>
    <lineage>
        <taxon>Bacteria</taxon>
        <taxon>Pseudomonadati</taxon>
        <taxon>Pseudomonadota</taxon>
        <taxon>Betaproteobacteria</taxon>
        <taxon>Nitrosomonadales</taxon>
        <taxon>Sulfuricellaceae</taxon>
        <taxon>Sulfurirhabdus</taxon>
    </lineage>
</organism>
<dbReference type="NCBIfam" id="NF004392">
    <property type="entry name" value="PRK05751.1-3"/>
    <property type="match status" value="1"/>
</dbReference>
<keyword evidence="4 6" id="KW-0811">Translocation</keyword>
<comment type="function">
    <text evidence="6">One of the proteins required for the normal export of preproteins out of the cell cytoplasm. It is a molecular chaperone that binds to a subset of precursor proteins, maintaining them in a translocation-competent state. It also specifically binds to its receptor SecA.</text>
</comment>
<dbReference type="HAMAP" id="MF_00821">
    <property type="entry name" value="SecB"/>
    <property type="match status" value="1"/>
</dbReference>